<gene>
    <name evidence="2" type="ORF">GCM10007888_37080</name>
    <name evidence="1" type="ORF">MOX02_49210</name>
</gene>
<comment type="caution">
    <text evidence="1">The sequence shown here is derived from an EMBL/GenBank/DDBJ whole genome shotgun (WGS) entry which is preliminary data.</text>
</comment>
<protein>
    <submittedName>
        <fullName evidence="1">Uncharacterized protein</fullName>
    </submittedName>
</protein>
<evidence type="ECO:0000313" key="4">
    <source>
        <dbReference type="Proteomes" id="UP001156856"/>
    </source>
</evidence>
<proteinExistence type="predicted"/>
<sequence length="72" mass="8280">MAEAAGFGFLSDVRVYEAECWWGSMLRSGAWSIIITNLPPLRVIPYIIVVTRIRASIDMTIDFDRCHDEHHE</sequence>
<reference evidence="1 3" key="3">
    <citation type="submission" date="2019-07" db="EMBL/GenBank/DDBJ databases">
        <title>Whole genome shotgun sequence of Methylobacterium oxalidis NBRC 107715.</title>
        <authorList>
            <person name="Hosoyama A."/>
            <person name="Uohara A."/>
            <person name="Ohji S."/>
            <person name="Ichikawa N."/>
        </authorList>
    </citation>
    <scope>NUCLEOTIDE SEQUENCE [LARGE SCALE GENOMIC DNA]</scope>
    <source>
        <strain evidence="1 3">NBRC 107715</strain>
    </source>
</reference>
<dbReference type="AlphaFoldDB" id="A0A512JAB6"/>
<dbReference type="EMBL" id="BJZU01000127">
    <property type="protein sequence ID" value="GEP06883.1"/>
    <property type="molecule type" value="Genomic_DNA"/>
</dbReference>
<organism evidence="1 3">
    <name type="scientific">Methylobacterium oxalidis</name>
    <dbReference type="NCBI Taxonomy" id="944322"/>
    <lineage>
        <taxon>Bacteria</taxon>
        <taxon>Pseudomonadati</taxon>
        <taxon>Pseudomonadota</taxon>
        <taxon>Alphaproteobacteria</taxon>
        <taxon>Hyphomicrobiales</taxon>
        <taxon>Methylobacteriaceae</taxon>
        <taxon>Methylobacterium</taxon>
    </lineage>
</organism>
<evidence type="ECO:0000313" key="1">
    <source>
        <dbReference type="EMBL" id="GEP06883.1"/>
    </source>
</evidence>
<evidence type="ECO:0000313" key="2">
    <source>
        <dbReference type="EMBL" id="GLS65326.1"/>
    </source>
</evidence>
<name>A0A512JAB6_9HYPH</name>
<dbReference type="EMBL" id="BSPK01000068">
    <property type="protein sequence ID" value="GLS65326.1"/>
    <property type="molecule type" value="Genomic_DNA"/>
</dbReference>
<dbReference type="Proteomes" id="UP001156856">
    <property type="component" value="Unassembled WGS sequence"/>
</dbReference>
<reference evidence="4" key="2">
    <citation type="journal article" date="2019" name="Int. J. Syst. Evol. Microbiol.">
        <title>The Global Catalogue of Microorganisms (GCM) 10K type strain sequencing project: providing services to taxonomists for standard genome sequencing and annotation.</title>
        <authorList>
            <consortium name="The Broad Institute Genomics Platform"/>
            <consortium name="The Broad Institute Genome Sequencing Center for Infectious Disease"/>
            <person name="Wu L."/>
            <person name="Ma J."/>
        </authorList>
    </citation>
    <scope>NUCLEOTIDE SEQUENCE [LARGE SCALE GENOMIC DNA]</scope>
    <source>
        <strain evidence="4">NBRC 107715</strain>
    </source>
</reference>
<accession>A0A512JAB6</accession>
<keyword evidence="4" id="KW-1185">Reference proteome</keyword>
<reference evidence="2" key="1">
    <citation type="journal article" date="2014" name="Int. J. Syst. Evol. Microbiol.">
        <title>Complete genome of a new Firmicutes species belonging to the dominant human colonic microbiota ('Ruminococcus bicirculans') reveals two chromosomes and a selective capacity to utilize plant glucans.</title>
        <authorList>
            <consortium name="NISC Comparative Sequencing Program"/>
            <person name="Wegmann U."/>
            <person name="Louis P."/>
            <person name="Goesmann A."/>
            <person name="Henrissat B."/>
            <person name="Duncan S.H."/>
            <person name="Flint H.J."/>
        </authorList>
    </citation>
    <scope>NUCLEOTIDE SEQUENCE</scope>
    <source>
        <strain evidence="2">NBRC 107715</strain>
    </source>
</reference>
<evidence type="ECO:0000313" key="3">
    <source>
        <dbReference type="Proteomes" id="UP000321960"/>
    </source>
</evidence>
<reference evidence="2" key="4">
    <citation type="submission" date="2023-01" db="EMBL/GenBank/DDBJ databases">
        <title>Draft genome sequence of Methylobacterium oxalidis strain NBRC 107715.</title>
        <authorList>
            <person name="Sun Q."/>
            <person name="Mori K."/>
        </authorList>
    </citation>
    <scope>NUCLEOTIDE SEQUENCE</scope>
    <source>
        <strain evidence="2">NBRC 107715</strain>
    </source>
</reference>
<dbReference type="Proteomes" id="UP000321960">
    <property type="component" value="Unassembled WGS sequence"/>
</dbReference>